<evidence type="ECO:0000313" key="2">
    <source>
        <dbReference type="EMBL" id="MCM2675085.1"/>
    </source>
</evidence>
<gene>
    <name evidence="2" type="ORF">NDM98_06000</name>
</gene>
<keyword evidence="1" id="KW-0472">Membrane</keyword>
<evidence type="ECO:0000256" key="1">
    <source>
        <dbReference type="SAM" id="Phobius"/>
    </source>
</evidence>
<comment type="caution">
    <text evidence="2">The sequence shown here is derived from an EMBL/GenBank/DDBJ whole genome shotgun (WGS) entry which is preliminary data.</text>
</comment>
<name>A0ABT0XHA1_9BACI</name>
<protein>
    <recommendedName>
        <fullName evidence="4">DUF4367 domain-containing protein</fullName>
    </recommendedName>
</protein>
<evidence type="ECO:0000313" key="3">
    <source>
        <dbReference type="Proteomes" id="UP001203665"/>
    </source>
</evidence>
<keyword evidence="3" id="KW-1185">Reference proteome</keyword>
<feature type="transmembrane region" description="Helical" evidence="1">
    <location>
        <begin position="48"/>
        <end position="66"/>
    </location>
</feature>
<reference evidence="2" key="1">
    <citation type="submission" date="2022-06" db="EMBL/GenBank/DDBJ databases">
        <title>Alkalicoccobacillus porphyridii sp. nov., isolated from a marine red alga, Porphyridium purpureum and reclassification of Shouchella plakortidis and Shouchella gibsonii as Alkalicoccobacillus plakortidis comb. nov. and Alkalicoccobacillus gibsonii comb. nov.</title>
        <authorList>
            <person name="Kim K.H."/>
            <person name="Lee J.K."/>
            <person name="Han D.M."/>
            <person name="Baek J.H."/>
            <person name="Jeon C.O."/>
        </authorList>
    </citation>
    <scope>NUCLEOTIDE SEQUENCE</scope>
    <source>
        <strain evidence="2">DSM 19153</strain>
    </source>
</reference>
<dbReference type="Proteomes" id="UP001203665">
    <property type="component" value="Unassembled WGS sequence"/>
</dbReference>
<dbReference type="RefSeq" id="WP_251605328.1">
    <property type="nucleotide sequence ID" value="NZ_JAMQJY010000001.1"/>
</dbReference>
<keyword evidence="1" id="KW-1133">Transmembrane helix</keyword>
<accession>A0ABT0XHA1</accession>
<dbReference type="EMBL" id="JAMQJY010000001">
    <property type="protein sequence ID" value="MCM2675085.1"/>
    <property type="molecule type" value="Genomic_DNA"/>
</dbReference>
<keyword evidence="1" id="KW-0812">Transmembrane</keyword>
<evidence type="ECO:0008006" key="4">
    <source>
        <dbReference type="Google" id="ProtNLM"/>
    </source>
</evidence>
<proteinExistence type="predicted"/>
<organism evidence="2 3">
    <name type="scientific">Alkalicoccobacillus plakortidis</name>
    <dbReference type="NCBI Taxonomy" id="444060"/>
    <lineage>
        <taxon>Bacteria</taxon>
        <taxon>Bacillati</taxon>
        <taxon>Bacillota</taxon>
        <taxon>Bacilli</taxon>
        <taxon>Bacillales</taxon>
        <taxon>Bacillaceae</taxon>
        <taxon>Alkalicoccobacillus</taxon>
    </lineage>
</organism>
<sequence length="245" mass="28497">MQDFDEKLKETIKRHTSVSEHDKKEVFLKLEQSIYHNQNEKGRRNRTWAFRLLAPIPVLALFWIGFDQMRPVLQPEELPRTSSEPIQEKTMGDNVSFSSDQYDEKVVEYLLYLSDSDYKWVETESGLDRIEPSNPLPEGYPDVFLTIEQNTSVSPEETIERIFEDVNSVNVEVGRPEEVTEPIEGFRLYVSNGTEWDSLVQRFYVLSNGNEGSFIITQSFFLEAIEGHGANFEEIVRNFELVENN</sequence>